<sequence length="340" mass="40205">MDTIIMTSLYKEIIDYLNNYIPEPIADNEDDFTAQRECAYRLYDSLDDLENDNEKVRRYLTDHFRYLMKNVLYLDMNKYKAKGARGSYYIFKKDASIIKEILLRSVSHNLNDIIISKWLEGKIDDDNYDDIIELSGRLFYVIRHVEDTDSSVKELWIETLKLALRTDMAYAMVEVTSTLKNIFFSSLQFKTNCHDETFDTQDPDVEIDHSYISSTMINQVNALGEKVQRSYFKMLFSYMESADFGNITDVESFPPLELMKMKNVCELFYKLDPPDEDDPVLKKYGYKSSHGDFIKHFPNSDKIDVFTDYFISIDKEYKKRLEQRKEKDMLRHIKNSKKSS</sequence>
<protein>
    <submittedName>
        <fullName evidence="1">Uncharacterized protein</fullName>
    </submittedName>
</protein>
<gene>
    <name evidence="1" type="ORF">SAMN02910265_03163</name>
</gene>
<organism evidence="1 2">
    <name type="scientific">Ruminococcus flavefaciens</name>
    <dbReference type="NCBI Taxonomy" id="1265"/>
    <lineage>
        <taxon>Bacteria</taxon>
        <taxon>Bacillati</taxon>
        <taxon>Bacillota</taxon>
        <taxon>Clostridia</taxon>
        <taxon>Eubacteriales</taxon>
        <taxon>Oscillospiraceae</taxon>
        <taxon>Ruminococcus</taxon>
    </lineage>
</organism>
<dbReference type="EMBL" id="FNWV01000023">
    <property type="protein sequence ID" value="SEH87728.1"/>
    <property type="molecule type" value="Genomic_DNA"/>
</dbReference>
<dbReference type="AlphaFoldDB" id="A0A1H6LNH7"/>
<accession>A0A1H6LNH7</accession>
<evidence type="ECO:0000313" key="2">
    <source>
        <dbReference type="Proteomes" id="UP000183190"/>
    </source>
</evidence>
<dbReference type="RefSeq" id="WP_074719120.1">
    <property type="nucleotide sequence ID" value="NZ_FNWV01000023.1"/>
</dbReference>
<dbReference type="Proteomes" id="UP000183190">
    <property type="component" value="Unassembled WGS sequence"/>
</dbReference>
<name>A0A1H6LNH7_RUMFL</name>
<reference evidence="1 2" key="1">
    <citation type="submission" date="2016-10" db="EMBL/GenBank/DDBJ databases">
        <authorList>
            <person name="de Groot N.N."/>
        </authorList>
    </citation>
    <scope>NUCLEOTIDE SEQUENCE [LARGE SCALE GENOMIC DNA]</scope>
    <source>
        <strain evidence="1 2">YAD2003</strain>
    </source>
</reference>
<evidence type="ECO:0000313" key="1">
    <source>
        <dbReference type="EMBL" id="SEH87728.1"/>
    </source>
</evidence>
<proteinExistence type="predicted"/>